<dbReference type="EMBL" id="CP003334">
    <property type="protein sequence ID" value="AFC69772.1"/>
    <property type="molecule type" value="Genomic_DNA"/>
</dbReference>
<protein>
    <submittedName>
        <fullName evidence="1">Uncharacterized protein</fullName>
    </submittedName>
</protein>
<organism evidence="1 2">
    <name type="scientific">Rickettsia amblyommatis (strain GAT-30V)</name>
    <name type="common">Rickettsia amblyommii</name>
    <dbReference type="NCBI Taxonomy" id="1105111"/>
    <lineage>
        <taxon>Bacteria</taxon>
        <taxon>Pseudomonadati</taxon>
        <taxon>Pseudomonadota</taxon>
        <taxon>Alphaproteobacteria</taxon>
        <taxon>Rickettsiales</taxon>
        <taxon>Rickettsiaceae</taxon>
        <taxon>Rickettsieae</taxon>
        <taxon>Rickettsia</taxon>
        <taxon>spotted fever group</taxon>
    </lineage>
</organism>
<evidence type="ECO:0000313" key="2">
    <source>
        <dbReference type="Proteomes" id="UP000008005"/>
    </source>
</evidence>
<dbReference type="HOGENOM" id="CLU_3011409_0_0_5"/>
<dbReference type="Proteomes" id="UP000008005">
    <property type="component" value="Chromosome"/>
</dbReference>
<accession>H8K5H8</accession>
<dbReference type="STRING" id="1105111.MCE_04345"/>
<sequence length="56" mass="6591">MLVHIYQNFIKMEITLTNSLCLKDFGIYDYSELKELAIIENGYMNAIQGEWPFLNT</sequence>
<proteinExistence type="predicted"/>
<evidence type="ECO:0000313" key="1">
    <source>
        <dbReference type="EMBL" id="AFC69772.1"/>
    </source>
</evidence>
<dbReference type="AlphaFoldDB" id="H8K5H8"/>
<name>H8K5H8_RICAG</name>
<dbReference type="KEGG" id="ram:MCE_04345"/>
<gene>
    <name evidence="1" type="ordered locus">MCE_04345</name>
</gene>
<reference evidence="1 2" key="2">
    <citation type="journal article" date="2016" name="Int. J. Syst. Evol. Microbiol.">
        <title>Rickettsia amblyommatis sp. nov., a spotted fever group Rickettsia associated with multiple species of Amblyomma ticks in North, Central and South America.</title>
        <authorList>
            <person name="Karpathy S.E."/>
            <person name="Slater K.S."/>
            <person name="Goldsmith C.S."/>
            <person name="Nicholson W.L."/>
            <person name="Paddock C.D."/>
        </authorList>
    </citation>
    <scope>NUCLEOTIDE SEQUENCE [LARGE SCALE GENOMIC DNA]</scope>
    <source>
        <strain evidence="1 2">GAT-30V</strain>
    </source>
</reference>
<reference evidence="2" key="1">
    <citation type="submission" date="2012-02" db="EMBL/GenBank/DDBJ databases">
        <title>Complete genome sequence of Candidatus Rickettsia amblyommii strain GAT-30V.</title>
        <authorList>
            <person name="Johnson S.L."/>
            <person name="Munk A.C."/>
            <person name="Han S."/>
            <person name="Bruce D.C."/>
            <person name="Dasch G.A."/>
        </authorList>
    </citation>
    <scope>NUCLEOTIDE SEQUENCE [LARGE SCALE GENOMIC DNA]</scope>
    <source>
        <strain evidence="2">GAT-30V</strain>
    </source>
</reference>